<dbReference type="GO" id="GO:0016740">
    <property type="term" value="F:transferase activity"/>
    <property type="evidence" value="ECO:0007669"/>
    <property type="project" value="UniProtKB-KW"/>
</dbReference>
<dbReference type="PANTHER" id="PTHR12526">
    <property type="entry name" value="GLYCOSYLTRANSFERASE"/>
    <property type="match status" value="1"/>
</dbReference>
<proteinExistence type="predicted"/>
<keyword evidence="2" id="KW-1185">Reference proteome</keyword>
<protein>
    <submittedName>
        <fullName evidence="1">Glycosyltransferase involved in cell wall biosynthesis</fullName>
    </submittedName>
</protein>
<keyword evidence="1" id="KW-0808">Transferase</keyword>
<organism evidence="1 2">
    <name type="scientific">Chitinophaga polysaccharea</name>
    <dbReference type="NCBI Taxonomy" id="1293035"/>
    <lineage>
        <taxon>Bacteria</taxon>
        <taxon>Pseudomonadati</taxon>
        <taxon>Bacteroidota</taxon>
        <taxon>Chitinophagia</taxon>
        <taxon>Chitinophagales</taxon>
        <taxon>Chitinophagaceae</taxon>
        <taxon>Chitinophaga</taxon>
    </lineage>
</organism>
<dbReference type="EMBL" id="VIWO01000001">
    <property type="protein sequence ID" value="TWF44339.1"/>
    <property type="molecule type" value="Genomic_DNA"/>
</dbReference>
<dbReference type="PANTHER" id="PTHR12526:SF584">
    <property type="entry name" value="GLYCOSYLTRANSFERASE"/>
    <property type="match status" value="1"/>
</dbReference>
<reference evidence="1 2" key="1">
    <citation type="submission" date="2019-06" db="EMBL/GenBank/DDBJ databases">
        <title>Sorghum-associated microbial communities from plants grown in Nebraska, USA.</title>
        <authorList>
            <person name="Schachtman D."/>
        </authorList>
    </citation>
    <scope>NUCLEOTIDE SEQUENCE [LARGE SCALE GENOMIC DNA]</scope>
    <source>
        <strain evidence="1 2">1209</strain>
    </source>
</reference>
<comment type="caution">
    <text evidence="1">The sequence shown here is derived from an EMBL/GenBank/DDBJ whole genome shotgun (WGS) entry which is preliminary data.</text>
</comment>
<evidence type="ECO:0000313" key="2">
    <source>
        <dbReference type="Proteomes" id="UP000320811"/>
    </source>
</evidence>
<dbReference type="CDD" id="cd03801">
    <property type="entry name" value="GT4_PimA-like"/>
    <property type="match status" value="1"/>
</dbReference>
<dbReference type="RefSeq" id="WP_145661038.1">
    <property type="nucleotide sequence ID" value="NZ_VIWO01000001.1"/>
</dbReference>
<accession>A0A561Q1Z7</accession>
<gene>
    <name evidence="1" type="ORF">FHW36_101259</name>
</gene>
<evidence type="ECO:0000313" key="1">
    <source>
        <dbReference type="EMBL" id="TWF44339.1"/>
    </source>
</evidence>
<dbReference type="OrthoDB" id="9768685at2"/>
<dbReference type="Pfam" id="PF13692">
    <property type="entry name" value="Glyco_trans_1_4"/>
    <property type="match status" value="1"/>
</dbReference>
<dbReference type="Proteomes" id="UP000320811">
    <property type="component" value="Unassembled WGS sequence"/>
</dbReference>
<name>A0A561Q1Z7_9BACT</name>
<dbReference type="AlphaFoldDB" id="A0A561Q1Z7"/>
<dbReference type="Gene3D" id="3.40.50.2000">
    <property type="entry name" value="Glycogen Phosphorylase B"/>
    <property type="match status" value="2"/>
</dbReference>
<sequence>MKLNKKVLIWNDYELSPRSGGPATYLWHLKEFVNKNGIQGITFLDYYKTAEYAATRPANVAGKTVSFVKKLVSSKLKANYNLLKTVRAKSPKVSELGVNIHDYDIIHFHSCLSLKKNIENLKNVKAQILLTSHSPKVMHKEIIEDWCKMQIKNVLPFVYSYCEKVDMDAFDRADWIVFPCSEAQEPYYNTWNRYGKMVADKKLLFLPTGITPAKENESRAEVRKKYGIPESAVVFCYAGRHNSIKGYDLLKEAAEIILRKQENVYFLIAGAPGDVEPVLHERWIEVGWTNDPYSIINAADCFVLPNRETYFDLILLEVLSLGQSVILSETGGNKYFKKFNSSELHFFEGGSVSSLIEQLNRFRNSMNINPLKRTDNLKLFNSYFTQSAFGQRYLDLYNQIR</sequence>
<dbReference type="SUPFAM" id="SSF53756">
    <property type="entry name" value="UDP-Glycosyltransferase/glycogen phosphorylase"/>
    <property type="match status" value="1"/>
</dbReference>